<dbReference type="InterPro" id="IPR023187">
    <property type="entry name" value="Tscrpt_reg_MarR-type_CS"/>
</dbReference>
<dbReference type="InterPro" id="IPR000835">
    <property type="entry name" value="HTH_MarR-typ"/>
</dbReference>
<keyword evidence="1" id="KW-0805">Transcription regulation</keyword>
<dbReference type="PANTHER" id="PTHR33164">
    <property type="entry name" value="TRANSCRIPTIONAL REGULATOR, MARR FAMILY"/>
    <property type="match status" value="1"/>
</dbReference>
<feature type="domain" description="HTH marR-type" evidence="4">
    <location>
        <begin position="1"/>
        <end position="142"/>
    </location>
</feature>
<name>A0ABS3U8S3_9ACTN</name>
<comment type="caution">
    <text evidence="5">The sequence shown here is derived from an EMBL/GenBank/DDBJ whole genome shotgun (WGS) entry which is preliminary data.</text>
</comment>
<dbReference type="SUPFAM" id="SSF46785">
    <property type="entry name" value="Winged helix' DNA-binding domain"/>
    <property type="match status" value="1"/>
</dbReference>
<evidence type="ECO:0000256" key="1">
    <source>
        <dbReference type="ARBA" id="ARBA00023015"/>
    </source>
</evidence>
<evidence type="ECO:0000259" key="4">
    <source>
        <dbReference type="PROSITE" id="PS50995"/>
    </source>
</evidence>
<reference evidence="5 6" key="1">
    <citation type="submission" date="2021-03" db="EMBL/GenBank/DDBJ databases">
        <title>Glycomyces sp. nov., a novel actinomycete isolated from soil.</title>
        <authorList>
            <person name="Yang X."/>
            <person name="Xu X."/>
        </authorList>
    </citation>
    <scope>NUCLEOTIDE SEQUENCE [LARGE SCALE GENOMIC DNA]</scope>
    <source>
        <strain evidence="5 6">NEAU-S30</strain>
    </source>
</reference>
<accession>A0ABS3U8S3</accession>
<dbReference type="Proteomes" id="UP000681341">
    <property type="component" value="Unassembled WGS sequence"/>
</dbReference>
<keyword evidence="3" id="KW-0804">Transcription</keyword>
<dbReference type="EMBL" id="JAGFNP010000013">
    <property type="protein sequence ID" value="MBO3735165.1"/>
    <property type="molecule type" value="Genomic_DNA"/>
</dbReference>
<keyword evidence="2" id="KW-0238">DNA-binding</keyword>
<dbReference type="PANTHER" id="PTHR33164:SF99">
    <property type="entry name" value="MARR FAMILY REGULATORY PROTEIN"/>
    <property type="match status" value="1"/>
</dbReference>
<dbReference type="RefSeq" id="WP_208498792.1">
    <property type="nucleotide sequence ID" value="NZ_JAGFNP010000013.1"/>
</dbReference>
<keyword evidence="6" id="KW-1185">Reference proteome</keyword>
<dbReference type="Gene3D" id="1.10.10.10">
    <property type="entry name" value="Winged helix-like DNA-binding domain superfamily/Winged helix DNA-binding domain"/>
    <property type="match status" value="1"/>
</dbReference>
<protein>
    <submittedName>
        <fullName evidence="5">MarR family transcriptional regulator</fullName>
    </submittedName>
</protein>
<gene>
    <name evidence="5" type="ORF">J5V16_20235</name>
</gene>
<evidence type="ECO:0000313" key="6">
    <source>
        <dbReference type="Proteomes" id="UP000681341"/>
    </source>
</evidence>
<dbReference type="InterPro" id="IPR039422">
    <property type="entry name" value="MarR/SlyA-like"/>
</dbReference>
<evidence type="ECO:0000256" key="2">
    <source>
        <dbReference type="ARBA" id="ARBA00023125"/>
    </source>
</evidence>
<dbReference type="InterPro" id="IPR036388">
    <property type="entry name" value="WH-like_DNA-bd_sf"/>
</dbReference>
<dbReference type="Pfam" id="PF12802">
    <property type="entry name" value="MarR_2"/>
    <property type="match status" value="1"/>
</dbReference>
<proteinExistence type="predicted"/>
<evidence type="ECO:0000313" key="5">
    <source>
        <dbReference type="EMBL" id="MBO3735165.1"/>
    </source>
</evidence>
<sequence>MEAETDVDVCAKWSETLRVYHNTSCELENELQSRHDLGRSEFEVLLILSRECGAAAGGKAKMKDIEAEMYLSQSALSRTVTRLEKAGLVTRAACDFDRRANFLMLTPAGLERFEAAKPTHRAVLVKHLVDTTASQPAAACSR</sequence>
<dbReference type="InterPro" id="IPR036390">
    <property type="entry name" value="WH_DNA-bd_sf"/>
</dbReference>
<dbReference type="PROSITE" id="PS50995">
    <property type="entry name" value="HTH_MARR_2"/>
    <property type="match status" value="1"/>
</dbReference>
<dbReference type="PROSITE" id="PS01117">
    <property type="entry name" value="HTH_MARR_1"/>
    <property type="match status" value="1"/>
</dbReference>
<dbReference type="SMART" id="SM00347">
    <property type="entry name" value="HTH_MARR"/>
    <property type="match status" value="1"/>
</dbReference>
<evidence type="ECO:0000256" key="3">
    <source>
        <dbReference type="ARBA" id="ARBA00023163"/>
    </source>
</evidence>
<organism evidence="5 6">
    <name type="scientific">Glycomyces niveus</name>
    <dbReference type="NCBI Taxonomy" id="2820287"/>
    <lineage>
        <taxon>Bacteria</taxon>
        <taxon>Bacillati</taxon>
        <taxon>Actinomycetota</taxon>
        <taxon>Actinomycetes</taxon>
        <taxon>Glycomycetales</taxon>
        <taxon>Glycomycetaceae</taxon>
        <taxon>Glycomyces</taxon>
    </lineage>
</organism>